<accession>A0A939ENN6</accession>
<dbReference type="Proteomes" id="UP000664779">
    <property type="component" value="Unassembled WGS sequence"/>
</dbReference>
<evidence type="ECO:0000256" key="1">
    <source>
        <dbReference type="SAM" id="MobiDB-lite"/>
    </source>
</evidence>
<protein>
    <submittedName>
        <fullName evidence="2">DUF1491 family protein</fullName>
    </submittedName>
</protein>
<proteinExistence type="predicted"/>
<reference evidence="2" key="1">
    <citation type="submission" date="2021-03" db="EMBL/GenBank/DDBJ databases">
        <title>Roseibium sp. CAU 1637 isolated from Incheon.</title>
        <authorList>
            <person name="Kim W."/>
        </authorList>
    </citation>
    <scope>NUCLEOTIDE SEQUENCE</scope>
    <source>
        <strain evidence="2">CAU 1637</strain>
    </source>
</reference>
<dbReference type="Pfam" id="PF07372">
    <property type="entry name" value="DUF1491"/>
    <property type="match status" value="1"/>
</dbReference>
<organism evidence="2 3">
    <name type="scientific">Roseibium limicola</name>
    <dbReference type="NCBI Taxonomy" id="2816037"/>
    <lineage>
        <taxon>Bacteria</taxon>
        <taxon>Pseudomonadati</taxon>
        <taxon>Pseudomonadota</taxon>
        <taxon>Alphaproteobacteria</taxon>
        <taxon>Hyphomicrobiales</taxon>
        <taxon>Stappiaceae</taxon>
        <taxon>Roseibium</taxon>
    </lineage>
</organism>
<dbReference type="RefSeq" id="WP_206939643.1">
    <property type="nucleotide sequence ID" value="NZ_JAFLNF010000003.1"/>
</dbReference>
<sequence>MRITSDFFISALIRRVMGAGGFAALKRRGALEAGAIFIIVDRLDGTSDFYGPAPQSWFEEAPDGRLFEKVLSLVKPEEIAARLASEARMDPDFWAVEIEARDGLVDLPLVAGEGPDDASDETQKGPPEDDPNSYFKF</sequence>
<comment type="caution">
    <text evidence="2">The sequence shown here is derived from an EMBL/GenBank/DDBJ whole genome shotgun (WGS) entry which is preliminary data.</text>
</comment>
<evidence type="ECO:0000313" key="3">
    <source>
        <dbReference type="Proteomes" id="UP000664779"/>
    </source>
</evidence>
<evidence type="ECO:0000313" key="2">
    <source>
        <dbReference type="EMBL" id="MBO0345227.1"/>
    </source>
</evidence>
<dbReference type="InterPro" id="IPR009964">
    <property type="entry name" value="DUF1491"/>
</dbReference>
<name>A0A939ENN6_9HYPH</name>
<feature type="region of interest" description="Disordered" evidence="1">
    <location>
        <begin position="109"/>
        <end position="137"/>
    </location>
</feature>
<dbReference type="AlphaFoldDB" id="A0A939ENN6"/>
<gene>
    <name evidence="2" type="ORF">J0X15_08345</name>
</gene>
<dbReference type="Gene3D" id="3.40.1530.20">
    <property type="entry name" value="Protein of unknown function (DUF1491)"/>
    <property type="match status" value="1"/>
</dbReference>
<keyword evidence="3" id="KW-1185">Reference proteome</keyword>
<dbReference type="EMBL" id="JAFLNF010000003">
    <property type="protein sequence ID" value="MBO0345227.1"/>
    <property type="molecule type" value="Genomic_DNA"/>
</dbReference>